<dbReference type="Gene3D" id="3.30.450.40">
    <property type="match status" value="1"/>
</dbReference>
<dbReference type="InterPro" id="IPR029016">
    <property type="entry name" value="GAF-like_dom_sf"/>
</dbReference>
<evidence type="ECO:0000313" key="3">
    <source>
        <dbReference type="EMBL" id="TNM66171.1"/>
    </source>
</evidence>
<dbReference type="SMART" id="SM00052">
    <property type="entry name" value="EAL"/>
    <property type="match status" value="1"/>
</dbReference>
<organism evidence="3 4">
    <name type="scientific">Aliirhizobium smilacinae</name>
    <dbReference type="NCBI Taxonomy" id="1395944"/>
    <lineage>
        <taxon>Bacteria</taxon>
        <taxon>Pseudomonadati</taxon>
        <taxon>Pseudomonadota</taxon>
        <taxon>Alphaproteobacteria</taxon>
        <taxon>Hyphomicrobiales</taxon>
        <taxon>Rhizobiaceae</taxon>
        <taxon>Aliirhizobium</taxon>
    </lineage>
</organism>
<proteinExistence type="predicted"/>
<dbReference type="SUPFAM" id="SSF55073">
    <property type="entry name" value="Nucleotide cyclase"/>
    <property type="match status" value="1"/>
</dbReference>
<feature type="domain" description="EAL" evidence="1">
    <location>
        <begin position="347"/>
        <end position="601"/>
    </location>
</feature>
<dbReference type="PANTHER" id="PTHR33121">
    <property type="entry name" value="CYCLIC DI-GMP PHOSPHODIESTERASE PDEF"/>
    <property type="match status" value="1"/>
</dbReference>
<accession>A0A5C4XSU9</accession>
<dbReference type="InterPro" id="IPR043128">
    <property type="entry name" value="Rev_trsase/Diguanyl_cyclase"/>
</dbReference>
<evidence type="ECO:0000313" key="4">
    <source>
        <dbReference type="Proteomes" id="UP000311605"/>
    </source>
</evidence>
<dbReference type="Gene3D" id="3.20.20.450">
    <property type="entry name" value="EAL domain"/>
    <property type="match status" value="1"/>
</dbReference>
<feature type="domain" description="GGDEF" evidence="2">
    <location>
        <begin position="206"/>
        <end position="338"/>
    </location>
</feature>
<evidence type="ECO:0000259" key="2">
    <source>
        <dbReference type="PROSITE" id="PS50887"/>
    </source>
</evidence>
<dbReference type="SUPFAM" id="SSF55781">
    <property type="entry name" value="GAF domain-like"/>
    <property type="match status" value="1"/>
</dbReference>
<dbReference type="SMART" id="SM00065">
    <property type="entry name" value="GAF"/>
    <property type="match status" value="1"/>
</dbReference>
<dbReference type="InterPro" id="IPR000160">
    <property type="entry name" value="GGDEF_dom"/>
</dbReference>
<dbReference type="EMBL" id="VDMN01000001">
    <property type="protein sequence ID" value="TNM66171.1"/>
    <property type="molecule type" value="Genomic_DNA"/>
</dbReference>
<dbReference type="Pfam" id="PF00990">
    <property type="entry name" value="GGDEF"/>
    <property type="match status" value="1"/>
</dbReference>
<name>A0A5C4XSU9_9HYPH</name>
<dbReference type="PROSITE" id="PS50887">
    <property type="entry name" value="GGDEF"/>
    <property type="match status" value="1"/>
</dbReference>
<dbReference type="InterPro" id="IPR050706">
    <property type="entry name" value="Cyclic-di-GMP_PDE-like"/>
</dbReference>
<dbReference type="GO" id="GO:0071111">
    <property type="term" value="F:cyclic-guanylate-specific phosphodiesterase activity"/>
    <property type="evidence" value="ECO:0007669"/>
    <property type="project" value="InterPro"/>
</dbReference>
<comment type="caution">
    <text evidence="3">The sequence shown here is derived from an EMBL/GenBank/DDBJ whole genome shotgun (WGS) entry which is preliminary data.</text>
</comment>
<dbReference type="InterPro" id="IPR003018">
    <property type="entry name" value="GAF"/>
</dbReference>
<dbReference type="PANTHER" id="PTHR33121:SF70">
    <property type="entry name" value="SIGNALING PROTEIN YKOW"/>
    <property type="match status" value="1"/>
</dbReference>
<dbReference type="Proteomes" id="UP000311605">
    <property type="component" value="Unassembled WGS sequence"/>
</dbReference>
<dbReference type="SMART" id="SM00267">
    <property type="entry name" value="GGDEF"/>
    <property type="match status" value="1"/>
</dbReference>
<dbReference type="Pfam" id="PF13185">
    <property type="entry name" value="GAF_2"/>
    <property type="match status" value="1"/>
</dbReference>
<sequence length="606" mass="66110">MAAKKGRLQQEILDMLARGCSVEEAGNHICAHAEQVTEGVLCSLVTVDRDGRLHPLAGPTIAKDYSNALDGIAIGPGVGSCGTAAFLGREIAVENIFTDPYWLPYRALADILADEHDVKACWSSPICQSDGRVLGAFGFYYKENRGPTEDERMIVAECVDLCSLVLEREEVKAENQRLAYFDVLTGLGNRANFIKTLEITLAGADTSFGILLIDLDHLGRINDAFGHAIGDRLILEAANAISQTVGSEKTFRVDADEFAVLIEGNATDLSLVCRNILCALEQRSLQESDHTLRLSASCGGAICAPSPLPDVPTYLQHANLALHHAKRTARGGFVLYSEELAGAVAERFRVLQTVTSALAEGRIEPHYQPIVRLDTKEIVGLEALCRVRTAEGKIISAGMFAEALQDASLGHKLTDRMLQQVARDMRFWHEQDIPLAYVSVNVSMADFDQGDLRERIMQAFSQENVLPAQVVVEVTESVYMDERNSKVGETIERMRSDGLVVALDDFGTGYASLTHLLDFPVDIIKIDKTFVDRMSGGPGEVIIKALLAMASGLGVRMVAEGVETTDQALRLQRLGCGFAQGYLFGRPADRNATTEILRRQAQQRSA</sequence>
<dbReference type="CDD" id="cd01948">
    <property type="entry name" value="EAL"/>
    <property type="match status" value="1"/>
</dbReference>
<dbReference type="AlphaFoldDB" id="A0A5C4XSU9"/>
<protein>
    <submittedName>
        <fullName evidence="3">EAL domain-containing protein</fullName>
    </submittedName>
</protein>
<dbReference type="InterPro" id="IPR001633">
    <property type="entry name" value="EAL_dom"/>
</dbReference>
<gene>
    <name evidence="3" type="ORF">FHP24_08175</name>
</gene>
<dbReference type="InterPro" id="IPR029787">
    <property type="entry name" value="Nucleotide_cyclase"/>
</dbReference>
<reference evidence="3 4" key="1">
    <citation type="submission" date="2019-06" db="EMBL/GenBank/DDBJ databases">
        <title>The draft genome of Rhizobium smilacinae PTYR-5.</title>
        <authorList>
            <person name="Liu L."/>
            <person name="Li L."/>
            <person name="Zhang X."/>
        </authorList>
    </citation>
    <scope>NUCLEOTIDE SEQUENCE [LARGE SCALE GENOMIC DNA]</scope>
    <source>
        <strain evidence="3 4">PTYR-5</strain>
    </source>
</reference>
<dbReference type="Pfam" id="PF00563">
    <property type="entry name" value="EAL"/>
    <property type="match status" value="1"/>
</dbReference>
<keyword evidence="4" id="KW-1185">Reference proteome</keyword>
<dbReference type="RefSeq" id="WP_139675348.1">
    <property type="nucleotide sequence ID" value="NZ_VDMN01000001.1"/>
</dbReference>
<dbReference type="PROSITE" id="PS50883">
    <property type="entry name" value="EAL"/>
    <property type="match status" value="1"/>
</dbReference>
<evidence type="ECO:0000259" key="1">
    <source>
        <dbReference type="PROSITE" id="PS50883"/>
    </source>
</evidence>
<dbReference type="CDD" id="cd01949">
    <property type="entry name" value="GGDEF"/>
    <property type="match status" value="1"/>
</dbReference>
<dbReference type="InterPro" id="IPR035919">
    <property type="entry name" value="EAL_sf"/>
</dbReference>
<dbReference type="OrthoDB" id="9814202at2"/>
<dbReference type="NCBIfam" id="TIGR00254">
    <property type="entry name" value="GGDEF"/>
    <property type="match status" value="1"/>
</dbReference>
<dbReference type="Gene3D" id="3.30.70.270">
    <property type="match status" value="1"/>
</dbReference>
<dbReference type="SUPFAM" id="SSF141868">
    <property type="entry name" value="EAL domain-like"/>
    <property type="match status" value="1"/>
</dbReference>